<proteinExistence type="inferred from homology"/>
<protein>
    <recommendedName>
        <fullName evidence="20">Acyl-coenzyme A thioesterase THEM4</fullName>
        <ecNumber evidence="19">3.1.2.2</ecNumber>
    </recommendedName>
    <alternativeName>
        <fullName evidence="21">Thioesterase superfamily member 4</fullName>
    </alternativeName>
</protein>
<evidence type="ECO:0000313" key="30">
    <source>
        <dbReference type="Proteomes" id="UP000444721"/>
    </source>
</evidence>
<dbReference type="InterPro" id="IPR006683">
    <property type="entry name" value="Thioestr_dom"/>
</dbReference>
<comment type="caution">
    <text evidence="29">The sequence shown here is derived from an EMBL/GenBank/DDBJ whole genome shotgun (WGS) entry which is preliminary data.</text>
</comment>
<dbReference type="GeneID" id="68108552"/>
<keyword evidence="5" id="KW-1003">Cell membrane</keyword>
<evidence type="ECO:0000256" key="3">
    <source>
        <dbReference type="ARBA" id="ARBA00004632"/>
    </source>
</evidence>
<dbReference type="OMA" id="CCIRNIG"/>
<keyword evidence="7" id="KW-0053">Apoptosis</keyword>
<dbReference type="GO" id="GO:0005743">
    <property type="term" value="C:mitochondrial inner membrane"/>
    <property type="evidence" value="ECO:0007669"/>
    <property type="project" value="UniProtKB-SubCell"/>
</dbReference>
<comment type="catalytic activity">
    <reaction evidence="16">
        <text>(5Z,8Z,11Z,14Z)-eicosatetraenoyl-CoA + H2O = (5Z,8Z,11Z,14Z)-eicosatetraenoate + CoA + H(+)</text>
        <dbReference type="Rhea" id="RHEA:40151"/>
        <dbReference type="ChEBI" id="CHEBI:15377"/>
        <dbReference type="ChEBI" id="CHEBI:15378"/>
        <dbReference type="ChEBI" id="CHEBI:32395"/>
        <dbReference type="ChEBI" id="CHEBI:57287"/>
        <dbReference type="ChEBI" id="CHEBI:57368"/>
    </reaction>
    <physiologicalReaction direction="left-to-right" evidence="16">
        <dbReference type="Rhea" id="RHEA:40152"/>
    </physiologicalReaction>
</comment>
<keyword evidence="30" id="KW-1185">Reference proteome</keyword>
<evidence type="ECO:0000256" key="6">
    <source>
        <dbReference type="ARBA" id="ARBA00022490"/>
    </source>
</evidence>
<evidence type="ECO:0000256" key="19">
    <source>
        <dbReference type="ARBA" id="ARBA00038848"/>
    </source>
</evidence>
<evidence type="ECO:0000256" key="16">
    <source>
        <dbReference type="ARBA" id="ARBA00035852"/>
    </source>
</evidence>
<evidence type="ECO:0000256" key="2">
    <source>
        <dbReference type="ARBA" id="ARBA00004569"/>
    </source>
</evidence>
<feature type="region of interest" description="Disordered" evidence="27">
    <location>
        <begin position="236"/>
        <end position="261"/>
    </location>
</feature>
<evidence type="ECO:0000256" key="23">
    <source>
        <dbReference type="ARBA" id="ARBA00047734"/>
    </source>
</evidence>
<dbReference type="Pfam" id="PF03061">
    <property type="entry name" value="4HBT"/>
    <property type="match status" value="1"/>
</dbReference>
<evidence type="ECO:0000256" key="17">
    <source>
        <dbReference type="ARBA" id="ARBA00037002"/>
    </source>
</evidence>
<evidence type="ECO:0000256" key="26">
    <source>
        <dbReference type="ARBA" id="ARBA00048180"/>
    </source>
</evidence>
<comment type="catalytic activity">
    <reaction evidence="22">
        <text>octanoyl-CoA + H2O = octanoate + CoA + H(+)</text>
        <dbReference type="Rhea" id="RHEA:30143"/>
        <dbReference type="ChEBI" id="CHEBI:15377"/>
        <dbReference type="ChEBI" id="CHEBI:15378"/>
        <dbReference type="ChEBI" id="CHEBI:25646"/>
        <dbReference type="ChEBI" id="CHEBI:57287"/>
        <dbReference type="ChEBI" id="CHEBI:57386"/>
    </reaction>
    <physiologicalReaction direction="left-to-right" evidence="22">
        <dbReference type="Rhea" id="RHEA:30144"/>
    </physiologicalReaction>
</comment>
<evidence type="ECO:0000256" key="4">
    <source>
        <dbReference type="ARBA" id="ARBA00004637"/>
    </source>
</evidence>
<keyword evidence="14" id="KW-0472">Membrane</keyword>
<comment type="catalytic activity">
    <reaction evidence="25">
        <text>dodecanoyl-CoA + H2O = dodecanoate + CoA + H(+)</text>
        <dbReference type="Rhea" id="RHEA:30135"/>
        <dbReference type="ChEBI" id="CHEBI:15377"/>
        <dbReference type="ChEBI" id="CHEBI:15378"/>
        <dbReference type="ChEBI" id="CHEBI:18262"/>
        <dbReference type="ChEBI" id="CHEBI:57287"/>
        <dbReference type="ChEBI" id="CHEBI:57375"/>
    </reaction>
    <physiologicalReaction direction="left-to-right" evidence="25">
        <dbReference type="Rhea" id="RHEA:30136"/>
    </physiologicalReaction>
</comment>
<comment type="catalytic activity">
    <reaction evidence="24">
        <text>decanoyl-CoA + H2O = decanoate + CoA + H(+)</text>
        <dbReference type="Rhea" id="RHEA:40059"/>
        <dbReference type="ChEBI" id="CHEBI:15377"/>
        <dbReference type="ChEBI" id="CHEBI:15378"/>
        <dbReference type="ChEBI" id="CHEBI:27689"/>
        <dbReference type="ChEBI" id="CHEBI:57287"/>
        <dbReference type="ChEBI" id="CHEBI:61430"/>
    </reaction>
    <physiologicalReaction direction="left-to-right" evidence="24">
        <dbReference type="Rhea" id="RHEA:40060"/>
    </physiologicalReaction>
</comment>
<sequence>MFGVKDPRVQEAKRMFRFTMEKTSLTSDTHGLKEISLIKQMKADPERYHRLSWEFNFPKLVDVNIQKSLGRKGGAFAVYSIQRLMFWDKQENKIVGAVAFGIDCEGPPGCVHGGAIATALDEAFGWCCIRNIGFSGVTLNLSVNYFKFIPLKRAVVGLEIETERVEGKKVFMKGKLYNLDNPQEVHNTATALFYKANEHMPTWDEAVKLFGEDSTLSKEEILSYFKKRIKKKIQEKQQKETKNLDVQPQPGTEPSHRLSKL</sequence>
<evidence type="ECO:0000256" key="22">
    <source>
        <dbReference type="ARBA" id="ARBA00047588"/>
    </source>
</evidence>
<accession>A0A6A5BWG9</accession>
<organism evidence="29 30">
    <name type="scientific">Naegleria fowleri</name>
    <name type="common">Brain eating amoeba</name>
    <dbReference type="NCBI Taxonomy" id="5763"/>
    <lineage>
        <taxon>Eukaryota</taxon>
        <taxon>Discoba</taxon>
        <taxon>Heterolobosea</taxon>
        <taxon>Tetramitia</taxon>
        <taxon>Eutetramitia</taxon>
        <taxon>Vahlkampfiidae</taxon>
        <taxon>Naegleria</taxon>
    </lineage>
</organism>
<dbReference type="InterPro" id="IPR029069">
    <property type="entry name" value="HotDog_dom_sf"/>
</dbReference>
<evidence type="ECO:0000256" key="18">
    <source>
        <dbReference type="ARBA" id="ARBA00038456"/>
    </source>
</evidence>
<dbReference type="Proteomes" id="UP000444721">
    <property type="component" value="Unassembled WGS sequence"/>
</dbReference>
<keyword evidence="8" id="KW-0999">Mitochondrion inner membrane</keyword>
<dbReference type="RefSeq" id="XP_044564379.1">
    <property type="nucleotide sequence ID" value="XM_044703959.1"/>
</dbReference>
<keyword evidence="6" id="KW-0963">Cytoplasm</keyword>
<keyword evidence="15" id="KW-0966">Cell projection</keyword>
<comment type="subcellular location">
    <subcellularLocation>
        <location evidence="3">Cell projection</location>
        <location evidence="3">Ruffle membrane</location>
    </subcellularLocation>
    <subcellularLocation>
        <location evidence="1">Cytoplasm</location>
    </subcellularLocation>
    <subcellularLocation>
        <location evidence="4">Mitochondrion inner membrane</location>
        <topology evidence="4">Peripheral membrane protein</topology>
    </subcellularLocation>
    <subcellularLocation>
        <location evidence="2">Mitochondrion intermembrane space</location>
    </subcellularLocation>
</comment>
<dbReference type="CDD" id="cd03443">
    <property type="entry name" value="PaaI_thioesterase"/>
    <property type="match status" value="1"/>
</dbReference>
<evidence type="ECO:0000256" key="8">
    <source>
        <dbReference type="ARBA" id="ARBA00022792"/>
    </source>
</evidence>
<dbReference type="PANTHER" id="PTHR12418">
    <property type="entry name" value="ACYL-COENZYME A THIOESTERASE THEM4"/>
    <property type="match status" value="1"/>
</dbReference>
<dbReference type="VEuPathDB" id="AmoebaDB:NF0081770"/>
<dbReference type="PANTHER" id="PTHR12418:SF19">
    <property type="entry name" value="ACYL-COENZYME A THIOESTERASE THEM4"/>
    <property type="match status" value="1"/>
</dbReference>
<name>A0A6A5BWG9_NAEFO</name>
<evidence type="ECO:0000256" key="11">
    <source>
        <dbReference type="ARBA" id="ARBA00022946"/>
    </source>
</evidence>
<evidence type="ECO:0000256" key="25">
    <source>
        <dbReference type="ARBA" id="ARBA00048074"/>
    </source>
</evidence>
<keyword evidence="10" id="KW-0276">Fatty acid metabolism</keyword>
<evidence type="ECO:0000256" key="9">
    <source>
        <dbReference type="ARBA" id="ARBA00022801"/>
    </source>
</evidence>
<evidence type="ECO:0000256" key="27">
    <source>
        <dbReference type="SAM" id="MobiDB-lite"/>
    </source>
</evidence>
<evidence type="ECO:0000256" key="20">
    <source>
        <dbReference type="ARBA" id="ARBA00040123"/>
    </source>
</evidence>
<evidence type="ECO:0000313" key="29">
    <source>
        <dbReference type="EMBL" id="KAF0979666.1"/>
    </source>
</evidence>
<dbReference type="VEuPathDB" id="AmoebaDB:FDP41_001334"/>
<dbReference type="GO" id="GO:0006631">
    <property type="term" value="P:fatty acid metabolic process"/>
    <property type="evidence" value="ECO:0007669"/>
    <property type="project" value="UniProtKB-KW"/>
</dbReference>
<dbReference type="GO" id="GO:0032587">
    <property type="term" value="C:ruffle membrane"/>
    <property type="evidence" value="ECO:0007669"/>
    <property type="project" value="UniProtKB-SubCell"/>
</dbReference>
<evidence type="ECO:0000256" key="10">
    <source>
        <dbReference type="ARBA" id="ARBA00022832"/>
    </source>
</evidence>
<evidence type="ECO:0000256" key="5">
    <source>
        <dbReference type="ARBA" id="ARBA00022475"/>
    </source>
</evidence>
<evidence type="ECO:0000256" key="21">
    <source>
        <dbReference type="ARBA" id="ARBA00043210"/>
    </source>
</evidence>
<dbReference type="GO" id="GO:0016787">
    <property type="term" value="F:hydrolase activity"/>
    <property type="evidence" value="ECO:0007669"/>
    <property type="project" value="UniProtKB-KW"/>
</dbReference>
<dbReference type="GO" id="GO:0005758">
    <property type="term" value="C:mitochondrial intermembrane space"/>
    <property type="evidence" value="ECO:0007669"/>
    <property type="project" value="UniProtKB-SubCell"/>
</dbReference>
<keyword evidence="12" id="KW-0443">Lipid metabolism</keyword>
<evidence type="ECO:0000256" key="12">
    <source>
        <dbReference type="ARBA" id="ARBA00023098"/>
    </source>
</evidence>
<reference evidence="29 30" key="1">
    <citation type="journal article" date="2019" name="Sci. Rep.">
        <title>Nanopore sequencing improves the draft genome of the human pathogenic amoeba Naegleria fowleri.</title>
        <authorList>
            <person name="Liechti N."/>
            <person name="Schurch N."/>
            <person name="Bruggmann R."/>
            <person name="Wittwer M."/>
        </authorList>
    </citation>
    <scope>NUCLEOTIDE SEQUENCE [LARGE SCALE GENOMIC DNA]</scope>
    <source>
        <strain evidence="29 30">ATCC 30894</strain>
    </source>
</reference>
<evidence type="ECO:0000256" key="1">
    <source>
        <dbReference type="ARBA" id="ARBA00004496"/>
    </source>
</evidence>
<evidence type="ECO:0000256" key="7">
    <source>
        <dbReference type="ARBA" id="ARBA00022703"/>
    </source>
</evidence>
<comment type="similarity">
    <text evidence="18">Belongs to the THEM4/THEM5 thioesterase family.</text>
</comment>
<keyword evidence="13" id="KW-0496">Mitochondrion</keyword>
<evidence type="ECO:0000256" key="24">
    <source>
        <dbReference type="ARBA" id="ARBA00047969"/>
    </source>
</evidence>
<comment type="catalytic activity">
    <reaction evidence="26">
        <text>tetradecanoyl-CoA + H2O = tetradecanoate + CoA + H(+)</text>
        <dbReference type="Rhea" id="RHEA:40119"/>
        <dbReference type="ChEBI" id="CHEBI:15377"/>
        <dbReference type="ChEBI" id="CHEBI:15378"/>
        <dbReference type="ChEBI" id="CHEBI:30807"/>
        <dbReference type="ChEBI" id="CHEBI:57287"/>
        <dbReference type="ChEBI" id="CHEBI:57385"/>
    </reaction>
    <physiologicalReaction direction="left-to-right" evidence="26">
        <dbReference type="Rhea" id="RHEA:40120"/>
    </physiologicalReaction>
</comment>
<dbReference type="Gene3D" id="3.10.129.10">
    <property type="entry name" value="Hotdog Thioesterase"/>
    <property type="match status" value="1"/>
</dbReference>
<dbReference type="EMBL" id="VFQX01000023">
    <property type="protein sequence ID" value="KAF0979666.1"/>
    <property type="molecule type" value="Genomic_DNA"/>
</dbReference>
<feature type="domain" description="Thioesterase" evidence="28">
    <location>
        <begin position="109"/>
        <end position="181"/>
    </location>
</feature>
<keyword evidence="9" id="KW-0378">Hydrolase</keyword>
<dbReference type="SUPFAM" id="SSF54637">
    <property type="entry name" value="Thioesterase/thiol ester dehydrase-isomerase"/>
    <property type="match status" value="1"/>
</dbReference>
<keyword evidence="11" id="KW-0809">Transit peptide</keyword>
<dbReference type="AlphaFoldDB" id="A0A6A5BWG9"/>
<dbReference type="InterPro" id="IPR052365">
    <property type="entry name" value="THEM4/THEM5_acyl-CoA_thioest"/>
</dbReference>
<comment type="catalytic activity">
    <reaction evidence="17">
        <text>(9Z)-octadecenoyl-CoA + H2O = (9Z)-octadecenoate + CoA + H(+)</text>
        <dbReference type="Rhea" id="RHEA:40139"/>
        <dbReference type="ChEBI" id="CHEBI:15377"/>
        <dbReference type="ChEBI" id="CHEBI:15378"/>
        <dbReference type="ChEBI" id="CHEBI:30823"/>
        <dbReference type="ChEBI" id="CHEBI:57287"/>
        <dbReference type="ChEBI" id="CHEBI:57387"/>
    </reaction>
    <physiologicalReaction direction="left-to-right" evidence="17">
        <dbReference type="Rhea" id="RHEA:40140"/>
    </physiologicalReaction>
</comment>
<evidence type="ECO:0000256" key="15">
    <source>
        <dbReference type="ARBA" id="ARBA00023273"/>
    </source>
</evidence>
<dbReference type="EC" id="3.1.2.2" evidence="19"/>
<dbReference type="OrthoDB" id="506431at2759"/>
<comment type="catalytic activity">
    <reaction evidence="23">
        <text>hexadecanoyl-CoA + H2O = hexadecanoate + CoA + H(+)</text>
        <dbReference type="Rhea" id="RHEA:16645"/>
        <dbReference type="ChEBI" id="CHEBI:7896"/>
        <dbReference type="ChEBI" id="CHEBI:15377"/>
        <dbReference type="ChEBI" id="CHEBI:15378"/>
        <dbReference type="ChEBI" id="CHEBI:57287"/>
        <dbReference type="ChEBI" id="CHEBI:57379"/>
        <dbReference type="EC" id="3.1.2.2"/>
    </reaction>
    <physiologicalReaction direction="left-to-right" evidence="23">
        <dbReference type="Rhea" id="RHEA:16646"/>
    </physiologicalReaction>
</comment>
<dbReference type="VEuPathDB" id="AmoebaDB:NfTy_030060"/>
<evidence type="ECO:0000256" key="14">
    <source>
        <dbReference type="ARBA" id="ARBA00023136"/>
    </source>
</evidence>
<evidence type="ECO:0000256" key="13">
    <source>
        <dbReference type="ARBA" id="ARBA00023128"/>
    </source>
</evidence>
<evidence type="ECO:0000259" key="28">
    <source>
        <dbReference type="Pfam" id="PF03061"/>
    </source>
</evidence>
<gene>
    <name evidence="29" type="ORF">FDP41_001334</name>
</gene>